<accession>A0AB34IWV8</accession>
<proteinExistence type="predicted"/>
<evidence type="ECO:0000313" key="1">
    <source>
        <dbReference type="EMBL" id="KAL1507533.1"/>
    </source>
</evidence>
<reference evidence="1 2" key="1">
    <citation type="journal article" date="2024" name="Science">
        <title>Giant polyketide synthase enzymes in the biosynthesis of giant marine polyether toxins.</title>
        <authorList>
            <person name="Fallon T.R."/>
            <person name="Shende V.V."/>
            <person name="Wierzbicki I.H."/>
            <person name="Pendleton A.L."/>
            <person name="Watervoot N.F."/>
            <person name="Auber R.P."/>
            <person name="Gonzalez D.J."/>
            <person name="Wisecaver J.H."/>
            <person name="Moore B.S."/>
        </authorList>
    </citation>
    <scope>NUCLEOTIDE SEQUENCE [LARGE SCALE GENOMIC DNA]</scope>
    <source>
        <strain evidence="1 2">12B1</strain>
    </source>
</reference>
<evidence type="ECO:0008006" key="3">
    <source>
        <dbReference type="Google" id="ProtNLM"/>
    </source>
</evidence>
<sequence length="241" mass="25166">MSAALLALLAGCSALPTPRQPPISRRTAVCAAAALPFARSSRASVEDSGRARLLAAIARGEGVEAAIDGIVALDPSNGRGATDAALAGRWRLLWSANAAAFSPLLQLPSAVRPQSYQLIGAAAERAGVGSGRIAQLLELPLGATVELSSAVLPSSPSVLEVFPPFRLQLLLGGRRFPLLEADSDADFRKANARSVEAQAAPRNQYEQQYLEVSGQPGDLRISRVTSGDPVIVGSVFVHQRV</sequence>
<dbReference type="AlphaFoldDB" id="A0AB34IWV8"/>
<evidence type="ECO:0000313" key="2">
    <source>
        <dbReference type="Proteomes" id="UP001515480"/>
    </source>
</evidence>
<protein>
    <recommendedName>
        <fullName evidence="3">Plastid lipid-associated protein/fibrillin conserved domain-containing protein</fullName>
    </recommendedName>
</protein>
<dbReference type="Proteomes" id="UP001515480">
    <property type="component" value="Unassembled WGS sequence"/>
</dbReference>
<name>A0AB34IWV8_PRYPA</name>
<organism evidence="1 2">
    <name type="scientific">Prymnesium parvum</name>
    <name type="common">Toxic golden alga</name>
    <dbReference type="NCBI Taxonomy" id="97485"/>
    <lineage>
        <taxon>Eukaryota</taxon>
        <taxon>Haptista</taxon>
        <taxon>Haptophyta</taxon>
        <taxon>Prymnesiophyceae</taxon>
        <taxon>Prymnesiales</taxon>
        <taxon>Prymnesiaceae</taxon>
        <taxon>Prymnesium</taxon>
    </lineage>
</organism>
<gene>
    <name evidence="1" type="ORF">AB1Y20_007157</name>
</gene>
<keyword evidence="2" id="KW-1185">Reference proteome</keyword>
<dbReference type="EMBL" id="JBGBPQ010000017">
    <property type="protein sequence ID" value="KAL1507533.1"/>
    <property type="molecule type" value="Genomic_DNA"/>
</dbReference>
<comment type="caution">
    <text evidence="1">The sequence shown here is derived from an EMBL/GenBank/DDBJ whole genome shotgun (WGS) entry which is preliminary data.</text>
</comment>